<gene>
    <name evidence="6" type="ordered locus">P9303_00161</name>
</gene>
<dbReference type="Gene3D" id="1.10.8.260">
    <property type="entry name" value="HI0933 insert domain-like"/>
    <property type="match status" value="1"/>
</dbReference>
<name>A2C5L3_PROM3</name>
<dbReference type="InterPro" id="IPR055178">
    <property type="entry name" value="RsdA/BaiN/AoA(So)-like_dom"/>
</dbReference>
<evidence type="ECO:0000256" key="2">
    <source>
        <dbReference type="ARBA" id="ARBA00022630"/>
    </source>
</evidence>
<protein>
    <recommendedName>
        <fullName evidence="8">Tricarballylate dehydrogenase</fullName>
    </recommendedName>
</protein>
<evidence type="ECO:0000256" key="3">
    <source>
        <dbReference type="ARBA" id="ARBA00022827"/>
    </source>
</evidence>
<evidence type="ECO:0000256" key="1">
    <source>
        <dbReference type="ARBA" id="ARBA00001974"/>
    </source>
</evidence>
<dbReference type="Pfam" id="PF22780">
    <property type="entry name" value="HI0933_like_1st"/>
    <property type="match status" value="1"/>
</dbReference>
<keyword evidence="3" id="KW-0274">FAD</keyword>
<dbReference type="SUPFAM" id="SSF51905">
    <property type="entry name" value="FAD/NAD(P)-binding domain"/>
    <property type="match status" value="1"/>
</dbReference>
<evidence type="ECO:0000313" key="7">
    <source>
        <dbReference type="Proteomes" id="UP000002274"/>
    </source>
</evidence>
<evidence type="ECO:0000259" key="5">
    <source>
        <dbReference type="Pfam" id="PF22780"/>
    </source>
</evidence>
<dbReference type="PANTHER" id="PTHR42887:SF2">
    <property type="entry name" value="OS12G0638800 PROTEIN"/>
    <property type="match status" value="1"/>
</dbReference>
<evidence type="ECO:0000313" key="6">
    <source>
        <dbReference type="EMBL" id="ABM76773.1"/>
    </source>
</evidence>
<keyword evidence="2" id="KW-0285">Flavoprotein</keyword>
<feature type="domain" description="RsdA/BaiN/AoA(So)-like insert" evidence="5">
    <location>
        <begin position="207"/>
        <end position="371"/>
    </location>
</feature>
<dbReference type="SUPFAM" id="SSF160996">
    <property type="entry name" value="HI0933 insert domain-like"/>
    <property type="match status" value="1"/>
</dbReference>
<dbReference type="Pfam" id="PF03486">
    <property type="entry name" value="HI0933_like"/>
    <property type="match status" value="1"/>
</dbReference>
<sequence length="440" mass="46362">MMVPGQPASAIAITELPLLSDPPVDLIVVGGGASGFFGAITAAEEGLAFVHVLEATSEPLTKVKISGGGRCNVTHACWEPGDLVTNYPRGGRPLLGLFSRFATGDAVAWFADRGLELVAEPDGRMFPVANCSSAVVACLKQAAVVAGVSLRSQKVVQSLERRGAAGFLVQCRDGSSFQAQRVLLATGGHPSGRRLAAAMGHQLVPSVPSLFSLALEAPALIACSGLALDGVHLSLKAGGQNFQQTGRVLITHWGLSGPAILRLTAFAARALQGDHYRGKLFVNWLGMSSHNLVKQSLRDLRHHQGRRTLGSARPVSNLPRRLWLSLLVQVGATADLRWADCPARLERLLFEALVASCYSIGGKGPFGEEFVTAGGVQLGEVNLATMESRVCPGLYFAGELLDVDGLTGGFNFQHCWTSGWLAGQAIAKGLQLATGSDQTR</sequence>
<evidence type="ECO:0000259" key="4">
    <source>
        <dbReference type="Pfam" id="PF03486"/>
    </source>
</evidence>
<dbReference type="PANTHER" id="PTHR42887">
    <property type="entry name" value="OS12G0638800 PROTEIN"/>
    <property type="match status" value="1"/>
</dbReference>
<dbReference type="STRING" id="59922.P9303_00161"/>
<dbReference type="InterPro" id="IPR036188">
    <property type="entry name" value="FAD/NAD-bd_sf"/>
</dbReference>
<dbReference type="EMBL" id="CP000554">
    <property type="protein sequence ID" value="ABM76773.1"/>
    <property type="molecule type" value="Genomic_DNA"/>
</dbReference>
<feature type="domain" description="RsdA/BaiN/AoA(So)-like Rossmann fold-like" evidence="4">
    <location>
        <begin position="25"/>
        <end position="424"/>
    </location>
</feature>
<dbReference type="InterPro" id="IPR023166">
    <property type="entry name" value="BaiN-like_dom_sf"/>
</dbReference>
<dbReference type="Proteomes" id="UP000002274">
    <property type="component" value="Chromosome"/>
</dbReference>
<dbReference type="PRINTS" id="PR00411">
    <property type="entry name" value="PNDRDTASEI"/>
</dbReference>
<dbReference type="BioCyc" id="PMAR59922:G1G80-17-MONOMER"/>
<dbReference type="Gene3D" id="3.50.50.60">
    <property type="entry name" value="FAD/NAD(P)-binding domain"/>
    <property type="match status" value="1"/>
</dbReference>
<accession>A2C5L3</accession>
<evidence type="ECO:0008006" key="8">
    <source>
        <dbReference type="Google" id="ProtNLM"/>
    </source>
</evidence>
<dbReference type="NCBIfam" id="TIGR00275">
    <property type="entry name" value="aminoacetone oxidase family FAD-binding enzyme"/>
    <property type="match status" value="1"/>
</dbReference>
<dbReference type="KEGG" id="pmf:P9303_00161"/>
<dbReference type="PRINTS" id="PR00368">
    <property type="entry name" value="FADPNR"/>
</dbReference>
<dbReference type="HOGENOM" id="CLU_025174_0_1_3"/>
<reference evidence="6 7" key="1">
    <citation type="journal article" date="2007" name="PLoS Genet.">
        <title>Patterns and implications of gene gain and loss in the evolution of Prochlorococcus.</title>
        <authorList>
            <person name="Kettler G.C."/>
            <person name="Martiny A.C."/>
            <person name="Huang K."/>
            <person name="Zucker J."/>
            <person name="Coleman M.L."/>
            <person name="Rodrigue S."/>
            <person name="Chen F."/>
            <person name="Lapidus A."/>
            <person name="Ferriera S."/>
            <person name="Johnson J."/>
            <person name="Steglich C."/>
            <person name="Church G.M."/>
            <person name="Richardson P."/>
            <person name="Chisholm S.W."/>
        </authorList>
    </citation>
    <scope>NUCLEOTIDE SEQUENCE [LARGE SCALE GENOMIC DNA]</scope>
    <source>
        <strain evidence="6 7">MIT 9303</strain>
    </source>
</reference>
<dbReference type="Gene3D" id="2.40.30.10">
    <property type="entry name" value="Translation factors"/>
    <property type="match status" value="1"/>
</dbReference>
<dbReference type="InterPro" id="IPR004792">
    <property type="entry name" value="BaiN-like"/>
</dbReference>
<dbReference type="InterPro" id="IPR057661">
    <property type="entry name" value="RsdA/BaiN/AoA(So)_Rossmann"/>
</dbReference>
<organism evidence="6 7">
    <name type="scientific">Prochlorococcus marinus (strain MIT 9303)</name>
    <dbReference type="NCBI Taxonomy" id="59922"/>
    <lineage>
        <taxon>Bacteria</taxon>
        <taxon>Bacillati</taxon>
        <taxon>Cyanobacteriota</taxon>
        <taxon>Cyanophyceae</taxon>
        <taxon>Synechococcales</taxon>
        <taxon>Prochlorococcaceae</taxon>
        <taxon>Prochlorococcus</taxon>
    </lineage>
</organism>
<dbReference type="RefSeq" id="WP_011824707.1">
    <property type="nucleotide sequence ID" value="NC_008820.1"/>
</dbReference>
<proteinExistence type="predicted"/>
<dbReference type="AlphaFoldDB" id="A2C5L3"/>
<comment type="cofactor">
    <cofactor evidence="1">
        <name>FAD</name>
        <dbReference type="ChEBI" id="CHEBI:57692"/>
    </cofactor>
</comment>